<evidence type="ECO:0000313" key="1">
    <source>
        <dbReference type="EMBL" id="MDF1613295.1"/>
    </source>
</evidence>
<sequence length="182" mass="21922">MELNNFIQLIEDNKRKIAEDYFEEVKSSEYMKTYHKLDPEKVIKREESTYTYLASWLKNGAKNDETEKFFCNLGNERFKEGFPLSELNYALFISKKAFFNFLKRHPEIIENKSKEEIIEFFTILSNYFALAGFYMVRGYINTLFDKLDLSDRLTREELQQIMIRGAFDEEDLDYSDFVWRHV</sequence>
<name>A0AAE3P2Y0_9BACT</name>
<reference evidence="1" key="1">
    <citation type="submission" date="2023-03" db="EMBL/GenBank/DDBJ databases">
        <title>Stygiobacter electus gen. nov., sp. nov., facultatively anaerobic thermotolerant bacterium of the class Ignavibacteria from a well of Yessentuki mineral water deposit.</title>
        <authorList>
            <person name="Podosokorskaya O.A."/>
            <person name="Elcheninov A.G."/>
            <person name="Petrova N.F."/>
            <person name="Zavarzina D.G."/>
            <person name="Kublanov I.V."/>
            <person name="Merkel A.Y."/>
        </authorList>
    </citation>
    <scope>NUCLEOTIDE SEQUENCE</scope>
    <source>
        <strain evidence="1">09-Me</strain>
    </source>
</reference>
<dbReference type="EMBL" id="JARGDL010000036">
    <property type="protein sequence ID" value="MDF1613295.1"/>
    <property type="molecule type" value="Genomic_DNA"/>
</dbReference>
<dbReference type="RefSeq" id="WP_321537068.1">
    <property type="nucleotide sequence ID" value="NZ_JARGDL010000036.1"/>
</dbReference>
<proteinExistence type="predicted"/>
<keyword evidence="2" id="KW-1185">Reference proteome</keyword>
<gene>
    <name evidence="1" type="ORF">P0M35_14115</name>
</gene>
<organism evidence="1 2">
    <name type="scientific">Stygiobacter electus</name>
    <dbReference type="NCBI Taxonomy" id="3032292"/>
    <lineage>
        <taxon>Bacteria</taxon>
        <taxon>Pseudomonadati</taxon>
        <taxon>Ignavibacteriota</taxon>
        <taxon>Ignavibacteria</taxon>
        <taxon>Ignavibacteriales</taxon>
        <taxon>Melioribacteraceae</taxon>
        <taxon>Stygiobacter</taxon>
    </lineage>
</organism>
<dbReference type="Gene3D" id="1.10.490.70">
    <property type="entry name" value="Histidine kinase N-terminal domain"/>
    <property type="match status" value="1"/>
</dbReference>
<accession>A0AAE3P2Y0</accession>
<dbReference type="AlphaFoldDB" id="A0AAE3P2Y0"/>
<protein>
    <submittedName>
        <fullName evidence="1">Uncharacterized protein</fullName>
    </submittedName>
</protein>
<comment type="caution">
    <text evidence="1">The sequence shown here is derived from an EMBL/GenBank/DDBJ whole genome shotgun (WGS) entry which is preliminary data.</text>
</comment>
<evidence type="ECO:0000313" key="2">
    <source>
        <dbReference type="Proteomes" id="UP001221302"/>
    </source>
</evidence>
<dbReference type="Proteomes" id="UP001221302">
    <property type="component" value="Unassembled WGS sequence"/>
</dbReference>